<gene>
    <name evidence="1" type="ORF">GCM10009810_23670</name>
</gene>
<sequence>MSPDDLVLGEGDRQLIALLAELTRDEDAMPQTVADAAKALHDWVGVDARLAELTEDAVLTRGDGASYSFAFGPLRLRAEVEPAGYRRRRLVLVAHDEEAASAAEEISVQFPDGQTVQVPPDRFGERITQVPAGSVRMIAVFVSGAVMTPWFAV</sequence>
<name>A0ABN2KT13_9MICO</name>
<evidence type="ECO:0000313" key="2">
    <source>
        <dbReference type="Proteomes" id="UP001501475"/>
    </source>
</evidence>
<reference evidence="1 2" key="1">
    <citation type="journal article" date="2019" name="Int. J. Syst. Evol. Microbiol.">
        <title>The Global Catalogue of Microorganisms (GCM) 10K type strain sequencing project: providing services to taxonomists for standard genome sequencing and annotation.</title>
        <authorList>
            <consortium name="The Broad Institute Genomics Platform"/>
            <consortium name="The Broad Institute Genome Sequencing Center for Infectious Disease"/>
            <person name="Wu L."/>
            <person name="Ma J."/>
        </authorList>
    </citation>
    <scope>NUCLEOTIDE SEQUENCE [LARGE SCALE GENOMIC DNA]</scope>
    <source>
        <strain evidence="1 2">JCM 15591</strain>
    </source>
</reference>
<comment type="caution">
    <text evidence="1">The sequence shown here is derived from an EMBL/GenBank/DDBJ whole genome shotgun (WGS) entry which is preliminary data.</text>
</comment>
<dbReference type="RefSeq" id="WP_344066503.1">
    <property type="nucleotide sequence ID" value="NZ_BAAAPN010000053.1"/>
</dbReference>
<evidence type="ECO:0000313" key="1">
    <source>
        <dbReference type="EMBL" id="GAA1763778.1"/>
    </source>
</evidence>
<dbReference type="EMBL" id="BAAAPN010000053">
    <property type="protein sequence ID" value="GAA1763778.1"/>
    <property type="molecule type" value="Genomic_DNA"/>
</dbReference>
<accession>A0ABN2KT13</accession>
<protein>
    <submittedName>
        <fullName evidence="1">Uncharacterized protein</fullName>
    </submittedName>
</protein>
<keyword evidence="2" id="KW-1185">Reference proteome</keyword>
<dbReference type="Proteomes" id="UP001501475">
    <property type="component" value="Unassembled WGS sequence"/>
</dbReference>
<proteinExistence type="predicted"/>
<organism evidence="1 2">
    <name type="scientific">Nostocoides vanveenii</name>
    <dbReference type="NCBI Taxonomy" id="330835"/>
    <lineage>
        <taxon>Bacteria</taxon>
        <taxon>Bacillati</taxon>
        <taxon>Actinomycetota</taxon>
        <taxon>Actinomycetes</taxon>
        <taxon>Micrococcales</taxon>
        <taxon>Intrasporangiaceae</taxon>
        <taxon>Nostocoides</taxon>
    </lineage>
</organism>